<dbReference type="SFLD" id="SFLDG01129">
    <property type="entry name" value="C1.5:_HAD__Beta-PGM__Phosphata"/>
    <property type="match status" value="1"/>
</dbReference>
<dbReference type="CDD" id="cd01427">
    <property type="entry name" value="HAD_like"/>
    <property type="match status" value="1"/>
</dbReference>
<dbReference type="InterPro" id="IPR006439">
    <property type="entry name" value="HAD-SF_hydro_IA"/>
</dbReference>
<dbReference type="Pfam" id="PF13419">
    <property type="entry name" value="HAD_2"/>
    <property type="match status" value="1"/>
</dbReference>
<dbReference type="SFLD" id="SFLDS00003">
    <property type="entry name" value="Haloacid_Dehalogenase"/>
    <property type="match status" value="1"/>
</dbReference>
<dbReference type="InterPro" id="IPR041492">
    <property type="entry name" value="HAD_2"/>
</dbReference>
<comment type="caution">
    <text evidence="1">The sequence shown here is derived from an EMBL/GenBank/DDBJ whole genome shotgun (WGS) entry which is preliminary data.</text>
</comment>
<organism evidence="1 2">
    <name type="scientific">bacterium (Candidatus Gribaldobacteria) CG23_combo_of_CG06-09_8_20_14_all_37_87_8</name>
    <dbReference type="NCBI Taxonomy" id="2014278"/>
    <lineage>
        <taxon>Bacteria</taxon>
        <taxon>Candidatus Gribaldobacteria</taxon>
    </lineage>
</organism>
<evidence type="ECO:0000313" key="2">
    <source>
        <dbReference type="Proteomes" id="UP000230447"/>
    </source>
</evidence>
<dbReference type="Gene3D" id="3.40.50.1000">
    <property type="entry name" value="HAD superfamily/HAD-like"/>
    <property type="match status" value="1"/>
</dbReference>
<dbReference type="SUPFAM" id="SSF56784">
    <property type="entry name" value="HAD-like"/>
    <property type="match status" value="1"/>
</dbReference>
<evidence type="ECO:0008006" key="3">
    <source>
        <dbReference type="Google" id="ProtNLM"/>
    </source>
</evidence>
<dbReference type="NCBIfam" id="TIGR01549">
    <property type="entry name" value="HAD-SF-IA-v1"/>
    <property type="match status" value="1"/>
</dbReference>
<evidence type="ECO:0000313" key="1">
    <source>
        <dbReference type="EMBL" id="PIP31679.1"/>
    </source>
</evidence>
<gene>
    <name evidence="1" type="ORF">COX24_02270</name>
</gene>
<dbReference type="PANTHER" id="PTHR43434:SF1">
    <property type="entry name" value="PHOSPHOGLYCOLATE PHOSPHATASE"/>
    <property type="match status" value="1"/>
</dbReference>
<dbReference type="InterPro" id="IPR023198">
    <property type="entry name" value="PGP-like_dom2"/>
</dbReference>
<protein>
    <recommendedName>
        <fullName evidence="3">Phosphatase</fullName>
    </recommendedName>
</protein>
<dbReference type="Proteomes" id="UP000230447">
    <property type="component" value="Unassembled WGS sequence"/>
</dbReference>
<dbReference type="InterPro" id="IPR036412">
    <property type="entry name" value="HAD-like_sf"/>
</dbReference>
<dbReference type="EMBL" id="PCSB01000048">
    <property type="protein sequence ID" value="PIP31679.1"/>
    <property type="molecule type" value="Genomic_DNA"/>
</dbReference>
<dbReference type="PANTHER" id="PTHR43434">
    <property type="entry name" value="PHOSPHOGLYCOLATE PHOSPHATASE"/>
    <property type="match status" value="1"/>
</dbReference>
<dbReference type="AlphaFoldDB" id="A0A2G9ZES7"/>
<dbReference type="InterPro" id="IPR023214">
    <property type="entry name" value="HAD_sf"/>
</dbReference>
<proteinExistence type="predicted"/>
<reference evidence="1 2" key="1">
    <citation type="submission" date="2017-09" db="EMBL/GenBank/DDBJ databases">
        <title>Depth-based differentiation of microbial function through sediment-hosted aquifers and enrichment of novel symbionts in the deep terrestrial subsurface.</title>
        <authorList>
            <person name="Probst A.J."/>
            <person name="Ladd B."/>
            <person name="Jarett J.K."/>
            <person name="Geller-Mcgrath D.E."/>
            <person name="Sieber C.M."/>
            <person name="Emerson J.B."/>
            <person name="Anantharaman K."/>
            <person name="Thomas B.C."/>
            <person name="Malmstrom R."/>
            <person name="Stieglmeier M."/>
            <person name="Klingl A."/>
            <person name="Woyke T."/>
            <person name="Ryan C.M."/>
            <person name="Banfield J.F."/>
        </authorList>
    </citation>
    <scope>NUCLEOTIDE SEQUENCE [LARGE SCALE GENOMIC DNA]</scope>
    <source>
        <strain evidence="1">CG23_combo_of_CG06-09_8_20_14_all_37_87_8</strain>
    </source>
</reference>
<name>A0A2G9ZES7_9BACT</name>
<sequence length="190" mass="21659">MDQPADVISEIVKYQGVIFDLDGTLVDLGVDWAQLKKGLAQYLYKQGSIVIEFIPLDQKLFENKSKLGNKLHQELLDIVAGFELIEENYKLNEKLISYINSEMPASKKMAIYSMNTKKCINNIVKKYLKREPDIIISKETCLEPKPTDKDIARILQHFGLDNKNVLFVGDSERDLISGKMANVCTYLVKI</sequence>
<dbReference type="GO" id="GO:0006281">
    <property type="term" value="P:DNA repair"/>
    <property type="evidence" value="ECO:0007669"/>
    <property type="project" value="TreeGrafter"/>
</dbReference>
<dbReference type="InterPro" id="IPR050155">
    <property type="entry name" value="HAD-like_hydrolase_sf"/>
</dbReference>
<dbReference type="Gene3D" id="1.10.150.240">
    <property type="entry name" value="Putative phosphatase, domain 2"/>
    <property type="match status" value="1"/>
</dbReference>
<accession>A0A2G9ZES7</accession>
<dbReference type="GO" id="GO:0008967">
    <property type="term" value="F:phosphoglycolate phosphatase activity"/>
    <property type="evidence" value="ECO:0007669"/>
    <property type="project" value="TreeGrafter"/>
</dbReference>